<evidence type="ECO:0000256" key="1">
    <source>
        <dbReference type="ARBA" id="ARBA00004370"/>
    </source>
</evidence>
<evidence type="ECO:0000256" key="4">
    <source>
        <dbReference type="ARBA" id="ARBA00023136"/>
    </source>
</evidence>
<dbReference type="VEuPathDB" id="FungiDB:PV08_06932"/>
<feature type="transmembrane region" description="Helical" evidence="5">
    <location>
        <begin position="121"/>
        <end position="140"/>
    </location>
</feature>
<keyword evidence="4 5" id="KW-0472">Membrane</keyword>
<dbReference type="Proteomes" id="UP000053328">
    <property type="component" value="Unassembled WGS sequence"/>
</dbReference>
<feature type="transmembrane region" description="Helical" evidence="5">
    <location>
        <begin position="97"/>
        <end position="115"/>
    </location>
</feature>
<evidence type="ECO:0000313" key="6">
    <source>
        <dbReference type="EMBL" id="KIW14151.1"/>
    </source>
</evidence>
<dbReference type="Gene3D" id="1.20.120.550">
    <property type="entry name" value="Membrane associated eicosanoid/glutathione metabolism-like domain"/>
    <property type="match status" value="1"/>
</dbReference>
<dbReference type="SUPFAM" id="SSF161084">
    <property type="entry name" value="MAPEG domain-like"/>
    <property type="match status" value="1"/>
</dbReference>
<keyword evidence="2 5" id="KW-0812">Transmembrane</keyword>
<dbReference type="GeneID" id="27334015"/>
<dbReference type="RefSeq" id="XP_016234367.1">
    <property type="nucleotide sequence ID" value="XM_016381265.1"/>
</dbReference>
<sequence length="145" mass="16374">MSELLANKPLLGPLVALNMWTLTMEALLYKRRIPALAKYNVTFDPETVKKQKAEKLPAFVQWPTDNYNNLLEQPTQFYAVLLGLTLLNIKSKRTVSLAWAYVGLRVFHSLIHVSINYPTPRFALFATSSFALLGLVAEAASKLFF</sequence>
<dbReference type="EMBL" id="KN847496">
    <property type="protein sequence ID" value="KIW14151.1"/>
    <property type="molecule type" value="Genomic_DNA"/>
</dbReference>
<evidence type="ECO:0000256" key="3">
    <source>
        <dbReference type="ARBA" id="ARBA00022989"/>
    </source>
</evidence>
<dbReference type="AlphaFoldDB" id="A0A0D1YGN5"/>
<keyword evidence="7" id="KW-1185">Reference proteome</keyword>
<organism evidence="6 7">
    <name type="scientific">Exophiala spinifera</name>
    <dbReference type="NCBI Taxonomy" id="91928"/>
    <lineage>
        <taxon>Eukaryota</taxon>
        <taxon>Fungi</taxon>
        <taxon>Dikarya</taxon>
        <taxon>Ascomycota</taxon>
        <taxon>Pezizomycotina</taxon>
        <taxon>Eurotiomycetes</taxon>
        <taxon>Chaetothyriomycetidae</taxon>
        <taxon>Chaetothyriales</taxon>
        <taxon>Herpotrichiellaceae</taxon>
        <taxon>Exophiala</taxon>
    </lineage>
</organism>
<feature type="transmembrane region" description="Helical" evidence="5">
    <location>
        <begin position="12"/>
        <end position="29"/>
    </location>
</feature>
<accession>A0A0D1YGN5</accession>
<gene>
    <name evidence="6" type="ORF">PV08_06932</name>
</gene>
<proteinExistence type="predicted"/>
<evidence type="ECO:0000313" key="7">
    <source>
        <dbReference type="Proteomes" id="UP000053328"/>
    </source>
</evidence>
<evidence type="ECO:0000256" key="5">
    <source>
        <dbReference type="SAM" id="Phobius"/>
    </source>
</evidence>
<dbReference type="GO" id="GO:0016020">
    <property type="term" value="C:membrane"/>
    <property type="evidence" value="ECO:0007669"/>
    <property type="project" value="UniProtKB-SubCell"/>
</dbReference>
<evidence type="ECO:0000256" key="2">
    <source>
        <dbReference type="ARBA" id="ARBA00022692"/>
    </source>
</evidence>
<keyword evidence="3 5" id="KW-1133">Transmembrane helix</keyword>
<dbReference type="InterPro" id="IPR001129">
    <property type="entry name" value="Membr-assoc_MAPEG"/>
</dbReference>
<dbReference type="OrthoDB" id="4456959at2759"/>
<reference evidence="6 7" key="1">
    <citation type="submission" date="2015-01" db="EMBL/GenBank/DDBJ databases">
        <title>The Genome Sequence of Exophiala spinifera CBS89968.</title>
        <authorList>
            <consortium name="The Broad Institute Genomics Platform"/>
            <person name="Cuomo C."/>
            <person name="de Hoog S."/>
            <person name="Gorbushina A."/>
            <person name="Stielow B."/>
            <person name="Teixiera M."/>
            <person name="Abouelleil A."/>
            <person name="Chapman S.B."/>
            <person name="Priest M."/>
            <person name="Young S.K."/>
            <person name="Wortman J."/>
            <person name="Nusbaum C."/>
            <person name="Birren B."/>
        </authorList>
    </citation>
    <scope>NUCLEOTIDE SEQUENCE [LARGE SCALE GENOMIC DNA]</scope>
    <source>
        <strain evidence="6 7">CBS 89968</strain>
    </source>
</reference>
<comment type="subcellular location">
    <subcellularLocation>
        <location evidence="1">Membrane</location>
    </subcellularLocation>
</comment>
<name>A0A0D1YGN5_9EURO</name>
<dbReference type="STRING" id="91928.A0A0D1YGN5"/>
<dbReference type="InterPro" id="IPR023352">
    <property type="entry name" value="MAPEG-like_dom_sf"/>
</dbReference>
<protein>
    <submittedName>
        <fullName evidence="6">Uncharacterized protein</fullName>
    </submittedName>
</protein>
<dbReference type="HOGENOM" id="CLU_129387_0_0_1"/>
<dbReference type="Pfam" id="PF01124">
    <property type="entry name" value="MAPEG"/>
    <property type="match status" value="1"/>
</dbReference>